<name>A0ABR2FDX3_9ROSI</name>
<sequence>MVRDAGYRTIMWFAYVVPCEKLEDGTTIAWDDDSFRNMIEHCKMGALHVYVEHRVDIPKYADYESNDDVLKIYYESRVGTRVNGGPASSVVGEASNVAVGDSKDAFEGESKATFEVKGKGKGKGKGKVAFEEKGKGEASLQGDAKGEASFEKDGNHFLKKLRIIPKLTLLEMKRLVKEYFNVDITIRLCSKARIWAMDEIDGRLHYEFNRLFDYATSLREVDPNCNVDLMVEKPSPNHKKIFRRI</sequence>
<reference evidence="1 2" key="1">
    <citation type="journal article" date="2024" name="G3 (Bethesda)">
        <title>Genome assembly of Hibiscus sabdariffa L. provides insights into metabolisms of medicinal natural products.</title>
        <authorList>
            <person name="Kim T."/>
        </authorList>
    </citation>
    <scope>NUCLEOTIDE SEQUENCE [LARGE SCALE GENOMIC DNA]</scope>
    <source>
        <strain evidence="1">TK-2024</strain>
        <tissue evidence="1">Old leaves</tissue>
    </source>
</reference>
<accession>A0ABR2FDX3</accession>
<evidence type="ECO:0000313" key="2">
    <source>
        <dbReference type="Proteomes" id="UP001472677"/>
    </source>
</evidence>
<dbReference type="EMBL" id="JBBPBM010000006">
    <property type="protein sequence ID" value="KAK8578991.1"/>
    <property type="molecule type" value="Genomic_DNA"/>
</dbReference>
<proteinExistence type="predicted"/>
<evidence type="ECO:0000313" key="1">
    <source>
        <dbReference type="EMBL" id="KAK8578991.1"/>
    </source>
</evidence>
<gene>
    <name evidence="1" type="ORF">V6N12_069327</name>
</gene>
<dbReference type="Proteomes" id="UP001472677">
    <property type="component" value="Unassembled WGS sequence"/>
</dbReference>
<comment type="caution">
    <text evidence="1">The sequence shown here is derived from an EMBL/GenBank/DDBJ whole genome shotgun (WGS) entry which is preliminary data.</text>
</comment>
<protein>
    <submittedName>
        <fullName evidence="1">Uncharacterized protein</fullName>
    </submittedName>
</protein>
<organism evidence="1 2">
    <name type="scientific">Hibiscus sabdariffa</name>
    <name type="common">roselle</name>
    <dbReference type="NCBI Taxonomy" id="183260"/>
    <lineage>
        <taxon>Eukaryota</taxon>
        <taxon>Viridiplantae</taxon>
        <taxon>Streptophyta</taxon>
        <taxon>Embryophyta</taxon>
        <taxon>Tracheophyta</taxon>
        <taxon>Spermatophyta</taxon>
        <taxon>Magnoliopsida</taxon>
        <taxon>eudicotyledons</taxon>
        <taxon>Gunneridae</taxon>
        <taxon>Pentapetalae</taxon>
        <taxon>rosids</taxon>
        <taxon>malvids</taxon>
        <taxon>Malvales</taxon>
        <taxon>Malvaceae</taxon>
        <taxon>Malvoideae</taxon>
        <taxon>Hibiscus</taxon>
    </lineage>
</organism>
<keyword evidence="2" id="KW-1185">Reference proteome</keyword>